<dbReference type="GO" id="GO:0008429">
    <property type="term" value="F:phosphatidylethanolamine binding"/>
    <property type="evidence" value="ECO:0000318"/>
    <property type="project" value="GO_Central"/>
</dbReference>
<dbReference type="CDD" id="cd16108">
    <property type="entry name" value="Ubl_ATG8_like"/>
    <property type="match status" value="1"/>
</dbReference>
<proteinExistence type="inferred from homology"/>
<keyword evidence="17" id="KW-0968">Cytoplasmic vesicle</keyword>
<protein>
    <recommendedName>
        <fullName evidence="19">Autophagy-related protein</fullName>
    </recommendedName>
</protein>
<comment type="subunit">
    <text evidence="6">Interacts with ATG4.</text>
</comment>
<dbReference type="GO" id="GO:0000423">
    <property type="term" value="P:mitophagy"/>
    <property type="evidence" value="ECO:0000318"/>
    <property type="project" value="GO_Central"/>
</dbReference>
<keyword evidence="16 18" id="KW-0449">Lipoprotein</keyword>
<evidence type="ECO:0000256" key="16">
    <source>
        <dbReference type="ARBA" id="ARBA00023288"/>
    </source>
</evidence>
<evidence type="ECO:0000256" key="1">
    <source>
        <dbReference type="ARBA" id="ARBA00003307"/>
    </source>
</evidence>
<evidence type="ECO:0000256" key="11">
    <source>
        <dbReference type="ARBA" id="ARBA00022786"/>
    </source>
</evidence>
<evidence type="ECO:0000313" key="22">
    <source>
        <dbReference type="Proteomes" id="UP000008810"/>
    </source>
</evidence>
<dbReference type="EnsemblPlants" id="KQJ92707">
    <property type="protein sequence ID" value="KQJ92707"/>
    <property type="gene ID" value="BRADI_4g45390v3"/>
</dbReference>
<reference evidence="20 21" key="1">
    <citation type="journal article" date="2010" name="Nature">
        <title>Genome sequencing and analysis of the model grass Brachypodium distachyon.</title>
        <authorList>
            <consortium name="International Brachypodium Initiative"/>
        </authorList>
    </citation>
    <scope>NUCLEOTIDE SEQUENCE [LARGE SCALE GENOMIC DNA]</scope>
    <source>
        <strain evidence="20 21">Bd21</strain>
    </source>
</reference>
<evidence type="ECO:0000256" key="19">
    <source>
        <dbReference type="RuleBase" id="RU004384"/>
    </source>
</evidence>
<dbReference type="FunFam" id="3.10.20.90:FF:000235">
    <property type="entry name" value="Autophagy-related protein"/>
    <property type="match status" value="1"/>
</dbReference>
<dbReference type="Proteomes" id="UP000008810">
    <property type="component" value="Chromosome 4"/>
</dbReference>
<keyword evidence="9" id="KW-0926">Vacuole</keyword>
<keyword evidence="10" id="KW-0493">Microtubule</keyword>
<evidence type="ECO:0000256" key="13">
    <source>
        <dbReference type="ARBA" id="ARBA00023006"/>
    </source>
</evidence>
<dbReference type="InterPro" id="IPR029071">
    <property type="entry name" value="Ubiquitin-like_domsf"/>
</dbReference>
<keyword evidence="7" id="KW-0813">Transport</keyword>
<dbReference type="EMBL" id="CM000883">
    <property type="protein sequence ID" value="KQJ92707.1"/>
    <property type="molecule type" value="Genomic_DNA"/>
</dbReference>
<evidence type="ECO:0000256" key="7">
    <source>
        <dbReference type="ARBA" id="ARBA00022448"/>
    </source>
</evidence>
<evidence type="ECO:0000256" key="4">
    <source>
        <dbReference type="ARBA" id="ARBA00004592"/>
    </source>
</evidence>
<reference evidence="20" key="2">
    <citation type="submission" date="2017-06" db="EMBL/GenBank/DDBJ databases">
        <title>WGS assembly of Brachypodium distachyon.</title>
        <authorList>
            <consortium name="The International Brachypodium Initiative"/>
            <person name="Lucas S."/>
            <person name="Harmon-Smith M."/>
            <person name="Lail K."/>
            <person name="Tice H."/>
            <person name="Grimwood J."/>
            <person name="Bruce D."/>
            <person name="Barry K."/>
            <person name="Shu S."/>
            <person name="Lindquist E."/>
            <person name="Wang M."/>
            <person name="Pitluck S."/>
            <person name="Vogel J.P."/>
            <person name="Garvin D.F."/>
            <person name="Mockler T.C."/>
            <person name="Schmutz J."/>
            <person name="Rokhsar D."/>
            <person name="Bevan M.W."/>
        </authorList>
    </citation>
    <scope>NUCLEOTIDE SEQUENCE</scope>
    <source>
        <strain evidence="20">Bd21</strain>
    </source>
</reference>
<evidence type="ECO:0000313" key="20">
    <source>
        <dbReference type="EMBL" id="KQJ92707.1"/>
    </source>
</evidence>
<comment type="subcellular location">
    <subcellularLocation>
        <location evidence="2">Cytoplasm</location>
        <location evidence="2">Cytoskeleton</location>
    </subcellularLocation>
    <subcellularLocation>
        <location evidence="3">Cytoplasmic vesicle</location>
        <location evidence="3">Autophagosome membrane</location>
        <topology evidence="3">Lipid-anchor</topology>
    </subcellularLocation>
    <subcellularLocation>
        <location evidence="4">Vacuole membrane</location>
        <topology evidence="4">Lipid-anchor</topology>
    </subcellularLocation>
</comment>
<dbReference type="Gramene" id="KQJ92707">
    <property type="protein sequence ID" value="KQJ92707"/>
    <property type="gene ID" value="BRADI_4g45390v3"/>
</dbReference>
<evidence type="ECO:0000256" key="5">
    <source>
        <dbReference type="ARBA" id="ARBA00007293"/>
    </source>
</evidence>
<dbReference type="OrthoDB" id="6738456at2759"/>
<evidence type="ECO:0000313" key="21">
    <source>
        <dbReference type="EnsemblPlants" id="KQJ92707"/>
    </source>
</evidence>
<evidence type="ECO:0000256" key="14">
    <source>
        <dbReference type="ARBA" id="ARBA00023136"/>
    </source>
</evidence>
<evidence type="ECO:0000256" key="15">
    <source>
        <dbReference type="ARBA" id="ARBA00023212"/>
    </source>
</evidence>
<organism evidence="20">
    <name type="scientific">Brachypodium distachyon</name>
    <name type="common">Purple false brome</name>
    <name type="synonym">Trachynia distachya</name>
    <dbReference type="NCBI Taxonomy" id="15368"/>
    <lineage>
        <taxon>Eukaryota</taxon>
        <taxon>Viridiplantae</taxon>
        <taxon>Streptophyta</taxon>
        <taxon>Embryophyta</taxon>
        <taxon>Tracheophyta</taxon>
        <taxon>Spermatophyta</taxon>
        <taxon>Magnoliopsida</taxon>
        <taxon>Liliopsida</taxon>
        <taxon>Poales</taxon>
        <taxon>Poaceae</taxon>
        <taxon>BOP clade</taxon>
        <taxon>Pooideae</taxon>
        <taxon>Stipodae</taxon>
        <taxon>Brachypodieae</taxon>
        <taxon>Brachypodium</taxon>
    </lineage>
</organism>
<dbReference type="GO" id="GO:0006995">
    <property type="term" value="P:cellular response to nitrogen starvation"/>
    <property type="evidence" value="ECO:0000318"/>
    <property type="project" value="GO_Central"/>
</dbReference>
<dbReference type="GO" id="GO:0031410">
    <property type="term" value="C:cytoplasmic vesicle"/>
    <property type="evidence" value="ECO:0007669"/>
    <property type="project" value="UniProtKB-KW"/>
</dbReference>
<keyword evidence="12" id="KW-0653">Protein transport</keyword>
<evidence type="ECO:0000256" key="3">
    <source>
        <dbReference type="ARBA" id="ARBA00004512"/>
    </source>
</evidence>
<dbReference type="GO" id="GO:0000045">
    <property type="term" value="P:autophagosome assembly"/>
    <property type="evidence" value="ECO:0000318"/>
    <property type="project" value="GO_Central"/>
</dbReference>
<evidence type="ECO:0000256" key="8">
    <source>
        <dbReference type="ARBA" id="ARBA00022490"/>
    </source>
</evidence>
<evidence type="ECO:0000256" key="2">
    <source>
        <dbReference type="ARBA" id="ARBA00004245"/>
    </source>
</evidence>
<sequence>MLGLHGLGWAGPKRRLLPYILSFFFFVPTTDNFTDLTIADPHSPRTSKAKQSDRFREARSRRMKAFKKEFTLEERANESAAMIANYPDRIPVIVERFSRSSLPEMEKRKYLVPREMPVGQFIFILRSRLHLSPGTALFVFVNNTLPQTANLMGSVYDVYKDKEDGFLYMCYSSEKTFGSSACN</sequence>
<accession>A0A0Q3HWN1</accession>
<comment type="similarity">
    <text evidence="5 19">Belongs to the ATG8 family.</text>
</comment>
<keyword evidence="15" id="KW-0206">Cytoskeleton</keyword>
<gene>
    <name evidence="21" type="primary">LOC100844130</name>
    <name evidence="20" type="ORF">BRADI_4g45390v3</name>
</gene>
<keyword evidence="14" id="KW-0472">Membrane</keyword>
<dbReference type="FunCoup" id="A0A0Q3HWN1">
    <property type="interactions" value="112"/>
</dbReference>
<evidence type="ECO:0000256" key="10">
    <source>
        <dbReference type="ARBA" id="ARBA00022701"/>
    </source>
</evidence>
<keyword evidence="8" id="KW-0963">Cytoplasm</keyword>
<dbReference type="Pfam" id="PF02991">
    <property type="entry name" value="ATG8"/>
    <property type="match status" value="1"/>
</dbReference>
<reference evidence="21" key="3">
    <citation type="submission" date="2018-08" db="UniProtKB">
        <authorList>
            <consortium name="EnsemblPlants"/>
        </authorList>
    </citation>
    <scope>IDENTIFICATION</scope>
    <source>
        <strain evidence="21">cv. Bd21</strain>
    </source>
</reference>
<feature type="lipid moiety-binding region" description="Phosphatidylserine amidated glycine; alternate" evidence="18">
    <location>
        <position position="178"/>
    </location>
</feature>
<dbReference type="GO" id="GO:0000421">
    <property type="term" value="C:autophagosome membrane"/>
    <property type="evidence" value="ECO:0000318"/>
    <property type="project" value="GO_Central"/>
</dbReference>
<dbReference type="GO" id="GO:0015031">
    <property type="term" value="P:protein transport"/>
    <property type="evidence" value="ECO:0007669"/>
    <property type="project" value="UniProtKB-KW"/>
</dbReference>
<evidence type="ECO:0000256" key="12">
    <source>
        <dbReference type="ARBA" id="ARBA00022927"/>
    </source>
</evidence>
<dbReference type="InterPro" id="IPR004241">
    <property type="entry name" value="Atg8-like"/>
</dbReference>
<keyword evidence="13 19" id="KW-0072">Autophagy</keyword>
<dbReference type="AlphaFoldDB" id="A0A0Q3HWN1"/>
<keyword evidence="22" id="KW-1185">Reference proteome</keyword>
<dbReference type="GO" id="GO:0005874">
    <property type="term" value="C:microtubule"/>
    <property type="evidence" value="ECO:0007669"/>
    <property type="project" value="UniProtKB-KW"/>
</dbReference>
<evidence type="ECO:0000256" key="18">
    <source>
        <dbReference type="PIRSR" id="PIRSR604241-50"/>
    </source>
</evidence>
<dbReference type="ExpressionAtlas" id="A0A0Q3HWN1">
    <property type="expression patterns" value="baseline"/>
</dbReference>
<dbReference type="PANTHER" id="PTHR10969">
    <property type="entry name" value="MICROTUBULE-ASSOCIATED PROTEINS 1A/1B LIGHT CHAIN 3-RELATED"/>
    <property type="match status" value="1"/>
</dbReference>
<comment type="function">
    <text evidence="1">Ubiquitin-like modifier involved in autophagosomes formation. May mediate the delivery of the autophagosomes to the vacuole via the microtubule cytoskeleton.</text>
</comment>
<keyword evidence="11" id="KW-0833">Ubl conjugation pathway</keyword>
<dbReference type="SUPFAM" id="SSF54236">
    <property type="entry name" value="Ubiquitin-like"/>
    <property type="match status" value="1"/>
</dbReference>
<dbReference type="Gene3D" id="3.10.20.90">
    <property type="entry name" value="Phosphatidylinositol 3-kinase Catalytic Subunit, Chain A, domain 1"/>
    <property type="match status" value="1"/>
</dbReference>
<name>A0A0Q3HWN1_BRADI</name>
<evidence type="ECO:0000256" key="9">
    <source>
        <dbReference type="ARBA" id="ARBA00022554"/>
    </source>
</evidence>
<evidence type="ECO:0000256" key="6">
    <source>
        <dbReference type="ARBA" id="ARBA00011579"/>
    </source>
</evidence>
<dbReference type="GO" id="GO:0097352">
    <property type="term" value="P:autophagosome maturation"/>
    <property type="evidence" value="ECO:0000318"/>
    <property type="project" value="GO_Central"/>
</dbReference>
<evidence type="ECO:0000256" key="17">
    <source>
        <dbReference type="ARBA" id="ARBA00023329"/>
    </source>
</evidence>
<dbReference type="STRING" id="15368.A0A0Q3HWN1"/>